<dbReference type="AlphaFoldDB" id="W5W0W6"/>
<dbReference type="GO" id="GO:0015833">
    <property type="term" value="P:peptide transport"/>
    <property type="evidence" value="ECO:0007669"/>
    <property type="project" value="TreeGrafter"/>
</dbReference>
<name>W5W0W6_9PSEU</name>
<dbReference type="EMBL" id="CP007155">
    <property type="protein sequence ID" value="AHH94482.1"/>
    <property type="molecule type" value="Genomic_DNA"/>
</dbReference>
<dbReference type="Gene3D" id="3.10.105.10">
    <property type="entry name" value="Dipeptide-binding Protein, Domain 3"/>
    <property type="match status" value="1"/>
</dbReference>
<protein>
    <submittedName>
        <fullName evidence="3">ABC oligopeptide transporter, permease component</fullName>
    </submittedName>
</protein>
<evidence type="ECO:0000259" key="2">
    <source>
        <dbReference type="Pfam" id="PF00496"/>
    </source>
</evidence>
<sequence length="569" mass="61693">MVWTWGSTGKGCIVTRLTGAVLAIAASALLLSACGGAAGSGPPPTKEIGKNDINPKPRDQVKDGGVLQWGVDAYPANFNWLHVDATDGDIPAVVQSFMPTPAISDANGTWSPNPAYLTSFTVVSQDPQKVEYKLNPKAHWSDGSPITWADYQSQWQALNGKNPAFQVQNTAGYASISDISRGADDYSFTATYSPKLAEWTNLFPILYPKSMTSSPEQFNSGWKDGPKLTGGPFKIDNLDLTGKNVTVVRDTSFWGQQAKLDKIVFKYYASAQVEVDGLASGAYDFASVASDIDAYKRTSVMPGVSERRANLPNYRAVVLNGAGNSILADAGLRRAIIKGIDRDPIAKAEISQLIPEAKPLGSHIYMAGFPGYQDNSVGYTYDPKAAAKELDELGWKLSGQTRAKDGKPLKIRDVIPAGTKSALDEAKLVQQQLAAIGVQVEITQYDRNTFFEQHITPGDFDIAHYAQMWDFAPPVNIAHSYFAVGSQQLSNPGRVGSQQVNDLLDQASAELDLGKRQQLMNQADKLLWELGHSLPLYQRPSIVATRSTLANMGNAGLASFQYADMGWQK</sequence>
<dbReference type="GO" id="GO:1904680">
    <property type="term" value="F:peptide transmembrane transporter activity"/>
    <property type="evidence" value="ECO:0007669"/>
    <property type="project" value="TreeGrafter"/>
</dbReference>
<evidence type="ECO:0000256" key="1">
    <source>
        <dbReference type="SAM" id="SignalP"/>
    </source>
</evidence>
<dbReference type="GO" id="GO:0043190">
    <property type="term" value="C:ATP-binding cassette (ABC) transporter complex"/>
    <property type="evidence" value="ECO:0007669"/>
    <property type="project" value="InterPro"/>
</dbReference>
<keyword evidence="1" id="KW-0732">Signal</keyword>
<evidence type="ECO:0000313" key="4">
    <source>
        <dbReference type="Proteomes" id="UP000019225"/>
    </source>
</evidence>
<dbReference type="KEGG" id="kal:KALB_1109"/>
<reference evidence="3 4" key="1">
    <citation type="journal article" date="2014" name="BMC Genomics">
        <title>Complete genome sequence of producer of the glycopeptide antibiotic Aculeximycin Kutzneria albida DSM 43870T, a representative of minor genus of Pseudonocardiaceae.</title>
        <authorList>
            <person name="Rebets Y."/>
            <person name="Tokovenko B."/>
            <person name="Lushchyk I."/>
            <person name="Ruckert C."/>
            <person name="Zaburannyi N."/>
            <person name="Bechthold A."/>
            <person name="Kalinowski J."/>
            <person name="Luzhetskyy A."/>
        </authorList>
    </citation>
    <scope>NUCLEOTIDE SEQUENCE [LARGE SCALE GENOMIC DNA]</scope>
    <source>
        <strain evidence="3">DSM 43870</strain>
    </source>
</reference>
<dbReference type="PANTHER" id="PTHR30290:SF65">
    <property type="entry name" value="MONOACYL PHOSPHATIDYLINOSITOL TETRAMANNOSIDE-BINDING PROTEIN LPQW-RELATED"/>
    <property type="match status" value="1"/>
</dbReference>
<dbReference type="eggNOG" id="COG0747">
    <property type="taxonomic scope" value="Bacteria"/>
</dbReference>
<dbReference type="PANTHER" id="PTHR30290">
    <property type="entry name" value="PERIPLASMIC BINDING COMPONENT OF ABC TRANSPORTER"/>
    <property type="match status" value="1"/>
</dbReference>
<dbReference type="InterPro" id="IPR000914">
    <property type="entry name" value="SBP_5_dom"/>
</dbReference>
<dbReference type="PIRSF" id="PIRSF002741">
    <property type="entry name" value="MppA"/>
    <property type="match status" value="1"/>
</dbReference>
<evidence type="ECO:0000313" key="3">
    <source>
        <dbReference type="EMBL" id="AHH94482.1"/>
    </source>
</evidence>
<dbReference type="SUPFAM" id="SSF53850">
    <property type="entry name" value="Periplasmic binding protein-like II"/>
    <property type="match status" value="1"/>
</dbReference>
<dbReference type="HOGENOM" id="CLU_017028_11_1_11"/>
<dbReference type="STRING" id="1449976.KALB_1109"/>
<organism evidence="3 4">
    <name type="scientific">Kutzneria albida DSM 43870</name>
    <dbReference type="NCBI Taxonomy" id="1449976"/>
    <lineage>
        <taxon>Bacteria</taxon>
        <taxon>Bacillati</taxon>
        <taxon>Actinomycetota</taxon>
        <taxon>Actinomycetes</taxon>
        <taxon>Pseudonocardiales</taxon>
        <taxon>Pseudonocardiaceae</taxon>
        <taxon>Kutzneria</taxon>
    </lineage>
</organism>
<dbReference type="InterPro" id="IPR039424">
    <property type="entry name" value="SBP_5"/>
</dbReference>
<keyword evidence="4" id="KW-1185">Reference proteome</keyword>
<feature type="chain" id="PRO_5004872774" evidence="1">
    <location>
        <begin position="38"/>
        <end position="569"/>
    </location>
</feature>
<dbReference type="Gene3D" id="3.40.190.10">
    <property type="entry name" value="Periplasmic binding protein-like II"/>
    <property type="match status" value="1"/>
</dbReference>
<dbReference type="Gene3D" id="3.90.76.10">
    <property type="entry name" value="Dipeptide-binding Protein, Domain 1"/>
    <property type="match status" value="1"/>
</dbReference>
<proteinExistence type="predicted"/>
<dbReference type="PATRIC" id="fig|1449976.3.peg.1110"/>
<accession>W5W0W6</accession>
<feature type="domain" description="Solute-binding protein family 5" evidence="2">
    <location>
        <begin position="112"/>
        <end position="483"/>
    </location>
</feature>
<feature type="signal peptide" evidence="1">
    <location>
        <begin position="1"/>
        <end position="37"/>
    </location>
</feature>
<dbReference type="CDD" id="cd08501">
    <property type="entry name" value="PBP2_Lpqw"/>
    <property type="match status" value="1"/>
</dbReference>
<dbReference type="Proteomes" id="UP000019225">
    <property type="component" value="Chromosome"/>
</dbReference>
<dbReference type="GO" id="GO:0042597">
    <property type="term" value="C:periplasmic space"/>
    <property type="evidence" value="ECO:0007669"/>
    <property type="project" value="UniProtKB-ARBA"/>
</dbReference>
<dbReference type="InterPro" id="IPR030678">
    <property type="entry name" value="Peptide/Ni-bd"/>
</dbReference>
<gene>
    <name evidence="3" type="ORF">KALB_1109</name>
</gene>
<dbReference type="Pfam" id="PF00496">
    <property type="entry name" value="SBP_bac_5"/>
    <property type="match status" value="1"/>
</dbReference>